<dbReference type="OrthoDB" id="783722at2759"/>
<evidence type="ECO:0000256" key="3">
    <source>
        <dbReference type="ARBA" id="ARBA00022640"/>
    </source>
</evidence>
<comment type="subcellular location">
    <subcellularLocation>
        <location evidence="1">Plastid</location>
        <location evidence="1">Chloroplast thylakoid membrane</location>
    </subcellularLocation>
</comment>
<comment type="caution">
    <text evidence="8">The sequence shown here is derived from an EMBL/GenBank/DDBJ whole genome shotgun (WGS) entry which is preliminary data.</text>
</comment>
<dbReference type="SUPFAM" id="SSF101112">
    <property type="entry name" value="Oxygen-evolving enhancer protein 3"/>
    <property type="match status" value="1"/>
</dbReference>
<proteinExistence type="inferred from homology"/>
<dbReference type="GO" id="GO:0005509">
    <property type="term" value="F:calcium ion binding"/>
    <property type="evidence" value="ECO:0007669"/>
    <property type="project" value="InterPro"/>
</dbReference>
<dbReference type="InterPro" id="IPR023222">
    <property type="entry name" value="PsbQ-like_dom_sf"/>
</dbReference>
<comment type="similarity">
    <text evidence="7">Belongs to the PsbQ family.</text>
</comment>
<reference evidence="8 9" key="1">
    <citation type="submission" date="2020-04" db="EMBL/GenBank/DDBJ databases">
        <title>Plant Genome Project.</title>
        <authorList>
            <person name="Zhang R.-G."/>
        </authorList>
    </citation>
    <scope>NUCLEOTIDE SEQUENCE [LARGE SCALE GENOMIC DNA]</scope>
    <source>
        <strain evidence="8">YNK0</strain>
        <tissue evidence="8">Leaf</tissue>
    </source>
</reference>
<dbReference type="GO" id="GO:0009654">
    <property type="term" value="C:photosystem II oxygen evolving complex"/>
    <property type="evidence" value="ECO:0007669"/>
    <property type="project" value="InterPro"/>
</dbReference>
<keyword evidence="5" id="KW-0793">Thylakoid</keyword>
<dbReference type="InterPro" id="IPR054099">
    <property type="entry name" value="PSII_PsbQ_pln"/>
</dbReference>
<keyword evidence="6" id="KW-0472">Membrane</keyword>
<dbReference type="GO" id="GO:0019898">
    <property type="term" value="C:extrinsic component of membrane"/>
    <property type="evidence" value="ECO:0007669"/>
    <property type="project" value="InterPro"/>
</dbReference>
<sequence>MVDMGSRGSACRIKKCAFDLLSMSDMSDDEDSWDLMGRDLRLKSTFLYCDFNQMISSAPNDQKKTLTDLANRLFYYIEELGHAVKIRSVPLTQNRYKDAAVVLQEVMATMP</sequence>
<evidence type="ECO:0000256" key="2">
    <source>
        <dbReference type="ARBA" id="ARBA00022528"/>
    </source>
</evidence>
<evidence type="ECO:0000313" key="9">
    <source>
        <dbReference type="Proteomes" id="UP000655225"/>
    </source>
</evidence>
<protein>
    <submittedName>
        <fullName evidence="8">Uncharacterized protein</fullName>
    </submittedName>
</protein>
<evidence type="ECO:0000256" key="6">
    <source>
        <dbReference type="ARBA" id="ARBA00023136"/>
    </source>
</evidence>
<keyword evidence="4" id="KW-0809">Transit peptide</keyword>
<dbReference type="InterPro" id="IPR008797">
    <property type="entry name" value="PSII_PsbQ"/>
</dbReference>
<gene>
    <name evidence="8" type="ORF">HHK36_030252</name>
</gene>
<accession>A0A834YCA3</accession>
<dbReference type="PANTHER" id="PTHR33399:SF8">
    <property type="entry name" value="OS04G0522800 PROTEIN"/>
    <property type="match status" value="1"/>
</dbReference>
<dbReference type="AlphaFoldDB" id="A0A834YCA3"/>
<evidence type="ECO:0000256" key="7">
    <source>
        <dbReference type="ARBA" id="ARBA00035649"/>
    </source>
</evidence>
<organism evidence="8 9">
    <name type="scientific">Tetracentron sinense</name>
    <name type="common">Spur-leaf</name>
    <dbReference type="NCBI Taxonomy" id="13715"/>
    <lineage>
        <taxon>Eukaryota</taxon>
        <taxon>Viridiplantae</taxon>
        <taxon>Streptophyta</taxon>
        <taxon>Embryophyta</taxon>
        <taxon>Tracheophyta</taxon>
        <taxon>Spermatophyta</taxon>
        <taxon>Magnoliopsida</taxon>
        <taxon>Trochodendrales</taxon>
        <taxon>Trochodendraceae</taxon>
        <taxon>Tetracentron</taxon>
    </lineage>
</organism>
<dbReference type="Gene3D" id="1.20.120.290">
    <property type="entry name" value="Oxygen-evolving enhancer protein 3 (PsbQ), four-helix up-down bundle"/>
    <property type="match status" value="1"/>
</dbReference>
<keyword evidence="9" id="KW-1185">Reference proteome</keyword>
<evidence type="ECO:0000256" key="1">
    <source>
        <dbReference type="ARBA" id="ARBA00004334"/>
    </source>
</evidence>
<dbReference type="GO" id="GO:0009535">
    <property type="term" value="C:chloroplast thylakoid membrane"/>
    <property type="evidence" value="ECO:0007669"/>
    <property type="project" value="UniProtKB-SubCell"/>
</dbReference>
<dbReference type="GO" id="GO:0009767">
    <property type="term" value="P:photosynthetic electron transport chain"/>
    <property type="evidence" value="ECO:0007669"/>
    <property type="project" value="TreeGrafter"/>
</dbReference>
<keyword evidence="3" id="KW-0934">Plastid</keyword>
<keyword evidence="2" id="KW-0150">Chloroplast</keyword>
<evidence type="ECO:0000313" key="8">
    <source>
        <dbReference type="EMBL" id="KAF8378903.1"/>
    </source>
</evidence>
<dbReference type="Pfam" id="PF05757">
    <property type="entry name" value="PsbQ"/>
    <property type="match status" value="1"/>
</dbReference>
<evidence type="ECO:0000256" key="4">
    <source>
        <dbReference type="ARBA" id="ARBA00022946"/>
    </source>
</evidence>
<evidence type="ECO:0000256" key="5">
    <source>
        <dbReference type="ARBA" id="ARBA00023078"/>
    </source>
</evidence>
<name>A0A834YCA3_TETSI</name>
<dbReference type="Proteomes" id="UP000655225">
    <property type="component" value="Unassembled WGS sequence"/>
</dbReference>
<dbReference type="EMBL" id="JABCRI010000023">
    <property type="protein sequence ID" value="KAF8378903.1"/>
    <property type="molecule type" value="Genomic_DNA"/>
</dbReference>
<dbReference type="OMA" id="RECAFEF"/>
<dbReference type="PANTHER" id="PTHR33399">
    <property type="entry name" value="OXYGEN-EVOLVING ENHANCER PROTEIN 3-1, CHLOROPLASTIC"/>
    <property type="match status" value="1"/>
</dbReference>